<proteinExistence type="predicted"/>
<evidence type="ECO:0000313" key="3">
    <source>
        <dbReference type="Proteomes" id="UP000434101"/>
    </source>
</evidence>
<feature type="domain" description="DUF7344" evidence="1">
    <location>
        <begin position="24"/>
        <end position="98"/>
    </location>
</feature>
<dbReference type="Pfam" id="PF24035">
    <property type="entry name" value="DUF7344"/>
    <property type="match status" value="1"/>
</dbReference>
<dbReference type="InterPro" id="IPR055768">
    <property type="entry name" value="DUF7344"/>
</dbReference>
<dbReference type="Proteomes" id="UP000434101">
    <property type="component" value="Unassembled WGS sequence"/>
</dbReference>
<evidence type="ECO:0000259" key="1">
    <source>
        <dbReference type="Pfam" id="PF24035"/>
    </source>
</evidence>
<dbReference type="Gene3D" id="1.10.10.10">
    <property type="entry name" value="Winged helix-like DNA-binding domain superfamily/Winged helix DNA-binding domain"/>
    <property type="match status" value="1"/>
</dbReference>
<organism evidence="2 3">
    <name type="scientific">Natronorubrum halalkaliphilum</name>
    <dbReference type="NCBI Taxonomy" id="2691917"/>
    <lineage>
        <taxon>Archaea</taxon>
        <taxon>Methanobacteriati</taxon>
        <taxon>Methanobacteriota</taxon>
        <taxon>Stenosarchaea group</taxon>
        <taxon>Halobacteria</taxon>
        <taxon>Halobacteriales</taxon>
        <taxon>Natrialbaceae</taxon>
        <taxon>Natronorubrum</taxon>
    </lineage>
</organism>
<accession>A0A6B0VJZ2</accession>
<dbReference type="EMBL" id="WUYX01000026">
    <property type="protein sequence ID" value="MXV61838.1"/>
    <property type="molecule type" value="Genomic_DNA"/>
</dbReference>
<reference evidence="2 3" key="1">
    <citation type="submission" date="2020-01" db="EMBL/GenBank/DDBJ databases">
        <title>Natronorubrum sp. JWXQ-INN 674 isolated from Inner Mongolia Autonomous Region of China.</title>
        <authorList>
            <person name="Xue Q."/>
        </authorList>
    </citation>
    <scope>NUCLEOTIDE SEQUENCE [LARGE SCALE GENOMIC DNA]</scope>
    <source>
        <strain evidence="2 3">JWXQ-INN-674</strain>
    </source>
</reference>
<comment type="caution">
    <text evidence="2">The sequence shown here is derived from an EMBL/GenBank/DDBJ whole genome shotgun (WGS) entry which is preliminary data.</text>
</comment>
<dbReference type="InterPro" id="IPR036388">
    <property type="entry name" value="WH-like_DNA-bd_sf"/>
</dbReference>
<dbReference type="OrthoDB" id="177799at2157"/>
<gene>
    <name evidence="2" type="ORF">GS429_07110</name>
</gene>
<name>A0A6B0VJZ2_9EURY</name>
<keyword evidence="3" id="KW-1185">Reference proteome</keyword>
<protein>
    <recommendedName>
        <fullName evidence="1">DUF7344 domain-containing protein</fullName>
    </recommendedName>
</protein>
<evidence type="ECO:0000313" key="2">
    <source>
        <dbReference type="EMBL" id="MXV61838.1"/>
    </source>
</evidence>
<dbReference type="RefSeq" id="WP_160064071.1">
    <property type="nucleotide sequence ID" value="NZ_WUYX01000026.1"/>
</dbReference>
<sequence>MKSNAFDPDDVGTSSREIEPTTMFEALSHERRQYALQYLAQKPAAVPLGDVAEYIAVREGEPTRDRYERILTGFYHLHLPHLLEAKLIAYDEGRKTVTLRVNRDVLHPYLDLLTAKTCRSH</sequence>
<dbReference type="AlphaFoldDB" id="A0A6B0VJZ2"/>